<dbReference type="Pfam" id="PF01917">
    <property type="entry name" value="Flagellin_arch-type"/>
    <property type="match status" value="1"/>
</dbReference>
<dbReference type="Proteomes" id="UP001055553">
    <property type="component" value="Chromosome"/>
</dbReference>
<name>A0A915WS25_9ARCH</name>
<keyword evidence="1" id="KW-0812">Transmembrane</keyword>
<dbReference type="GO" id="GO:0005198">
    <property type="term" value="F:structural molecule activity"/>
    <property type="evidence" value="ECO:0007669"/>
    <property type="project" value="InterPro"/>
</dbReference>
<reference evidence="3" key="1">
    <citation type="journal article" date="2022" name="Int. J. Syst. Evol. Microbiol.">
        <title>Nanobdella aerobiophila gen. nov., sp. nov., a thermoacidophilic, obligate ectosymbiotic archaeon, and proposal of Nanobdellaceae fam. nov., Nanobdellales ord. nov. and Nanobdellia class. nov.</title>
        <authorList>
            <person name="Kato S."/>
            <person name="Ogasawara A."/>
            <person name="Itoh T."/>
            <person name="Sakai H.D."/>
            <person name="Shimizu M."/>
            <person name="Yuki M."/>
            <person name="Kaneko M."/>
            <person name="Takashina T."/>
            <person name="Ohkuma M."/>
        </authorList>
    </citation>
    <scope>NUCLEOTIDE SEQUENCE [LARGE SCALE GENOMIC DNA]</scope>
    <source>
        <strain evidence="3">MJ1</strain>
    </source>
</reference>
<organism evidence="2 3">
    <name type="scientific">Nanobdella aerobiophila</name>
    <dbReference type="NCBI Taxonomy" id="2586965"/>
    <lineage>
        <taxon>Archaea</taxon>
        <taxon>Nanobdellota</taxon>
        <taxon>Nanobdellia</taxon>
        <taxon>Nanobdellales</taxon>
        <taxon>Nanobdellaceae</taxon>
        <taxon>Nanobdella</taxon>
    </lineage>
</organism>
<accession>A0A915WS25</accession>
<dbReference type="InterPro" id="IPR002774">
    <property type="entry name" value="Flagellin_arc-type"/>
</dbReference>
<dbReference type="GO" id="GO:0097588">
    <property type="term" value="P:archaeal or bacterial-type flagellum-dependent cell motility"/>
    <property type="evidence" value="ECO:0007669"/>
    <property type="project" value="InterPro"/>
</dbReference>
<proteinExistence type="predicted"/>
<keyword evidence="3" id="KW-1185">Reference proteome</keyword>
<dbReference type="EMBL" id="AP019769">
    <property type="protein sequence ID" value="BBL45909.1"/>
    <property type="molecule type" value="Genomic_DNA"/>
</dbReference>
<evidence type="ECO:0000313" key="2">
    <source>
        <dbReference type="EMBL" id="BBL45909.1"/>
    </source>
</evidence>
<dbReference type="AlphaFoldDB" id="A0A915WS25"/>
<dbReference type="KEGG" id="naer:MJ1_0772"/>
<keyword evidence="1" id="KW-0472">Membrane</keyword>
<sequence>MKSQFGTIIVEVILFIVAAIAAYIFVSTAYTNLNDISNAATANSKSLESQLQTYITIDSCAYNSSTDLLYIYSTNRGNNVLNQNLTLLFINGVLINNTIITIANSNTGTAAWGPYDTILIESNITLNSNFYNIKLVTDTGASAENIIYVNTTSNICTIE</sequence>
<dbReference type="GeneID" id="74568710"/>
<keyword evidence="1" id="KW-1133">Transmembrane helix</keyword>
<protein>
    <submittedName>
        <fullName evidence="2">Uncharacterized protein</fullName>
    </submittedName>
</protein>
<feature type="transmembrane region" description="Helical" evidence="1">
    <location>
        <begin position="7"/>
        <end position="26"/>
    </location>
</feature>
<dbReference type="RefSeq" id="WP_258393215.1">
    <property type="nucleotide sequence ID" value="NZ_AP019769.1"/>
</dbReference>
<evidence type="ECO:0000313" key="3">
    <source>
        <dbReference type="Proteomes" id="UP001055553"/>
    </source>
</evidence>
<gene>
    <name evidence="2" type="ORF">MJ1_0772</name>
</gene>
<evidence type="ECO:0000256" key="1">
    <source>
        <dbReference type="SAM" id="Phobius"/>
    </source>
</evidence>